<evidence type="ECO:0000256" key="1">
    <source>
        <dbReference type="SAM" id="SignalP"/>
    </source>
</evidence>
<dbReference type="Gene3D" id="3.20.20.140">
    <property type="entry name" value="Metal-dependent hydrolases"/>
    <property type="match status" value="1"/>
</dbReference>
<feature type="signal peptide" evidence="1">
    <location>
        <begin position="1"/>
        <end position="21"/>
    </location>
</feature>
<dbReference type="AlphaFoldDB" id="A0A518HT97"/>
<reference evidence="2 3" key="1">
    <citation type="submission" date="2019-03" db="EMBL/GenBank/DDBJ databases">
        <title>Deep-cultivation of Planctomycetes and their phenomic and genomic characterization uncovers novel biology.</title>
        <authorList>
            <person name="Wiegand S."/>
            <person name="Jogler M."/>
            <person name="Boedeker C."/>
            <person name="Pinto D."/>
            <person name="Vollmers J."/>
            <person name="Rivas-Marin E."/>
            <person name="Kohn T."/>
            <person name="Peeters S.H."/>
            <person name="Heuer A."/>
            <person name="Rast P."/>
            <person name="Oberbeckmann S."/>
            <person name="Bunk B."/>
            <person name="Jeske O."/>
            <person name="Meyerdierks A."/>
            <person name="Storesund J.E."/>
            <person name="Kallscheuer N."/>
            <person name="Luecker S."/>
            <person name="Lage O.M."/>
            <person name="Pohl T."/>
            <person name="Merkel B.J."/>
            <person name="Hornburger P."/>
            <person name="Mueller R.-W."/>
            <person name="Bruemmer F."/>
            <person name="Labrenz M."/>
            <person name="Spormann A.M."/>
            <person name="Op den Camp H."/>
            <person name="Overmann J."/>
            <person name="Amann R."/>
            <person name="Jetten M.S.M."/>
            <person name="Mascher T."/>
            <person name="Medema M.H."/>
            <person name="Devos D.P."/>
            <person name="Kaster A.-K."/>
            <person name="Ovreas L."/>
            <person name="Rohde M."/>
            <person name="Galperin M.Y."/>
            <person name="Jogler C."/>
        </authorList>
    </citation>
    <scope>NUCLEOTIDE SEQUENCE [LARGE SCALE GENOMIC DNA]</scope>
    <source>
        <strain evidence="2 3">Enr13</strain>
    </source>
</reference>
<keyword evidence="1" id="KW-0732">Signal</keyword>
<name>A0A518HT97_9BACT</name>
<gene>
    <name evidence="2" type="primary">dan_2</name>
    <name evidence="2" type="ORF">Enr13x_39500</name>
</gene>
<evidence type="ECO:0000313" key="2">
    <source>
        <dbReference type="EMBL" id="QDV44089.1"/>
    </source>
</evidence>
<organism evidence="2 3">
    <name type="scientific">Stieleria neptunia</name>
    <dbReference type="NCBI Taxonomy" id="2527979"/>
    <lineage>
        <taxon>Bacteria</taxon>
        <taxon>Pseudomonadati</taxon>
        <taxon>Planctomycetota</taxon>
        <taxon>Planctomycetia</taxon>
        <taxon>Pirellulales</taxon>
        <taxon>Pirellulaceae</taxon>
        <taxon>Stieleria</taxon>
    </lineage>
</organism>
<dbReference type="EC" id="3.5.1.81" evidence="2"/>
<keyword evidence="2" id="KW-0378">Hydrolase</keyword>
<protein>
    <submittedName>
        <fullName evidence="2">D-aminoacylase</fullName>
        <ecNumber evidence="2">3.5.1.81</ecNumber>
    </submittedName>
</protein>
<feature type="chain" id="PRO_5021914011" evidence="1">
    <location>
        <begin position="22"/>
        <end position="85"/>
    </location>
</feature>
<dbReference type="KEGG" id="snep:Enr13x_39500"/>
<dbReference type="EMBL" id="CP037423">
    <property type="protein sequence ID" value="QDV44089.1"/>
    <property type="molecule type" value="Genomic_DNA"/>
</dbReference>
<dbReference type="SUPFAM" id="SSF51556">
    <property type="entry name" value="Metallo-dependent hydrolases"/>
    <property type="match status" value="1"/>
</dbReference>
<proteinExistence type="predicted"/>
<keyword evidence="3" id="KW-1185">Reference proteome</keyword>
<dbReference type="InterPro" id="IPR032466">
    <property type="entry name" value="Metal_Hydrolase"/>
</dbReference>
<dbReference type="Proteomes" id="UP000319004">
    <property type="component" value="Chromosome"/>
</dbReference>
<accession>A0A518HT97</accession>
<evidence type="ECO:0000313" key="3">
    <source>
        <dbReference type="Proteomes" id="UP000319004"/>
    </source>
</evidence>
<dbReference type="RefSeq" id="WP_231744372.1">
    <property type="nucleotide sequence ID" value="NZ_CP037423.1"/>
</dbReference>
<dbReference type="GO" id="GO:0047420">
    <property type="term" value="F:N-acyl-D-amino-acid deacylase activity"/>
    <property type="evidence" value="ECO:0007669"/>
    <property type="project" value="UniProtKB-EC"/>
</dbReference>
<sequence precursor="true">MSRSFTLLIALSVASFSVGNAAEPEYGGGYYTHMRNAGDRLLEAIDETLDIGRQASTPVHLFHLNAAGKQNWGKMPLAIATIRAA</sequence>